<dbReference type="InterPro" id="IPR029071">
    <property type="entry name" value="Ubiquitin-like_domsf"/>
</dbReference>
<evidence type="ECO:0000256" key="1">
    <source>
        <dbReference type="ARBA" id="ARBA00004123"/>
    </source>
</evidence>
<dbReference type="InterPro" id="IPR000061">
    <property type="entry name" value="Surp"/>
</dbReference>
<dbReference type="InterPro" id="IPR022030">
    <property type="entry name" value="SF3A1_dom"/>
</dbReference>
<proteinExistence type="predicted"/>
<name>A0A8S1IR92_9CHLO</name>
<reference evidence="10" key="1">
    <citation type="submission" date="2020-12" db="EMBL/GenBank/DDBJ databases">
        <authorList>
            <person name="Iha C."/>
        </authorList>
    </citation>
    <scope>NUCLEOTIDE SEQUENCE</scope>
</reference>
<accession>A0A8S1IR92</accession>
<dbReference type="PANTHER" id="PTHR15316:SF1">
    <property type="entry name" value="SPLICING FACTOR 3A SUBUNIT 1"/>
    <property type="match status" value="1"/>
</dbReference>
<dbReference type="FunFam" id="1.10.10.790:FF:000002">
    <property type="entry name" value="Splicing factor 3A subunit 1"/>
    <property type="match status" value="1"/>
</dbReference>
<comment type="caution">
    <text evidence="10">The sequence shown here is derived from an EMBL/GenBank/DDBJ whole genome shotgun (WGS) entry which is preliminary data.</text>
</comment>
<comment type="subcellular location">
    <subcellularLocation>
        <location evidence="1">Nucleus</location>
    </subcellularLocation>
</comment>
<feature type="domain" description="Ubiquitin-like" evidence="8">
    <location>
        <begin position="688"/>
        <end position="745"/>
    </location>
</feature>
<keyword evidence="4" id="KW-0677">Repeat</keyword>
<dbReference type="PROSITE" id="PS50128">
    <property type="entry name" value="SURP"/>
    <property type="match status" value="2"/>
</dbReference>
<feature type="compositionally biased region" description="Pro residues" evidence="7">
    <location>
        <begin position="563"/>
        <end position="572"/>
    </location>
</feature>
<gene>
    <name evidence="10" type="ORF">OSTQU699_LOCUS3030</name>
</gene>
<dbReference type="AlphaFoldDB" id="A0A8S1IR92"/>
<evidence type="ECO:0000256" key="4">
    <source>
        <dbReference type="ARBA" id="ARBA00022737"/>
    </source>
</evidence>
<evidence type="ECO:0000256" key="5">
    <source>
        <dbReference type="ARBA" id="ARBA00023187"/>
    </source>
</evidence>
<feature type="compositionally biased region" description="Basic and acidic residues" evidence="7">
    <location>
        <begin position="539"/>
        <end position="557"/>
    </location>
</feature>
<evidence type="ECO:0000313" key="11">
    <source>
        <dbReference type="Proteomes" id="UP000708148"/>
    </source>
</evidence>
<sequence>MADADVAPPPWENGGPPGAPEDAPGASQALVAAGEVRTPAPALPAPDLGDLRLKPATQTKAIGIIQPPPDIRAIVDKTAEFVARNGLDFEKRILANEKNNLKFNFLVPGDPYNAYYKTKIADFSDGEVLEKPAASESALAEPQQKQVEEVAKVAAPAAAKTLEEPEPEDYTVHVPEGLTAQDLDIIKLVAQFVARNGKTFLSGLANREHSNPQFNFLKPTHSMFTFFTALADTYSKVLMPPTGIIQKLMKDTTDRTLILERALKRLEWDRAREKEQKEAADIAERERMVMQMIDWHNFVVVETIDFHDDEDADLPPPMSLKDVLALNKARPFEHEAEGEAGEEAANAHAEDEEMEMEMDEEEKALVAEANAAAEKPAVSAPEKKAPDEPSTAAVVQTVEEDDEPIRVVKNYVRPKSKDTPSYDPGKFAVSPITGELVRIEEMEEHMRVSLIDPRWKEQREAMLAKIRETTKAHDDEIGRNLVMLAKTRPDIFGSTQEEVSQAVRTSIKEKMMSGSNRPVVWDGVTQSGQGLETQLKAINDSRQERKDTQPVAPDRRAQMGPPGLRPPMPMRPAVPGGSMMGAMHNRPPPMTNIHSQQRPHSSELAGQPPQQAPRPPPIPMVPRSMVSANTADEPEAKKARLEFVLRPEEEFLMTESAGPAKVRVQCPKVDGNPELRGQMLEVEVASLRDTVGQFKARLATVLGLPANKQKLGRDGVGFLMDEFSLAHYNVSARVVLNLDVKMRGGRKKA</sequence>
<dbReference type="GO" id="GO:0071004">
    <property type="term" value="C:U2-type prespliceosome"/>
    <property type="evidence" value="ECO:0007669"/>
    <property type="project" value="TreeGrafter"/>
</dbReference>
<dbReference type="FunFam" id="1.10.10.790:FF:000001">
    <property type="entry name" value="Splicing factor 3a, subunit 1"/>
    <property type="match status" value="1"/>
</dbReference>
<dbReference type="PROSITE" id="PS50053">
    <property type="entry name" value="UBIQUITIN_2"/>
    <property type="match status" value="1"/>
</dbReference>
<dbReference type="Gene3D" id="1.10.10.790">
    <property type="entry name" value="Surp module"/>
    <property type="match status" value="2"/>
</dbReference>
<dbReference type="Pfam" id="PF12230">
    <property type="entry name" value="PRP21_like_P"/>
    <property type="match status" value="1"/>
</dbReference>
<feature type="region of interest" description="Disordered" evidence="7">
    <location>
        <begin position="333"/>
        <end position="354"/>
    </location>
</feature>
<evidence type="ECO:0000259" key="8">
    <source>
        <dbReference type="PROSITE" id="PS50053"/>
    </source>
</evidence>
<keyword evidence="6" id="KW-0539">Nucleus</keyword>
<dbReference type="Pfam" id="PF01805">
    <property type="entry name" value="Surp"/>
    <property type="match status" value="2"/>
</dbReference>
<keyword evidence="3" id="KW-0747">Spliceosome</keyword>
<dbReference type="PANTHER" id="PTHR15316">
    <property type="entry name" value="SPLICEOSOME ASSOCIATED PROTEIN 114/SWAP SPLICING FACTOR-RELATED"/>
    <property type="match status" value="1"/>
</dbReference>
<dbReference type="InterPro" id="IPR000626">
    <property type="entry name" value="Ubiquitin-like_dom"/>
</dbReference>
<feature type="region of interest" description="Disordered" evidence="7">
    <location>
        <begin position="536"/>
        <end position="618"/>
    </location>
</feature>
<keyword evidence="2" id="KW-0507">mRNA processing</keyword>
<dbReference type="InterPro" id="IPR035967">
    <property type="entry name" value="SWAP/Surp_sf"/>
</dbReference>
<dbReference type="Proteomes" id="UP000708148">
    <property type="component" value="Unassembled WGS sequence"/>
</dbReference>
<evidence type="ECO:0000256" key="6">
    <source>
        <dbReference type="ARBA" id="ARBA00023242"/>
    </source>
</evidence>
<keyword evidence="11" id="KW-1185">Reference proteome</keyword>
<keyword evidence="5" id="KW-0508">mRNA splicing</keyword>
<feature type="domain" description="SURP motif" evidence="9">
    <location>
        <begin position="74"/>
        <end position="116"/>
    </location>
</feature>
<feature type="domain" description="SURP motif" evidence="9">
    <location>
        <begin position="185"/>
        <end position="227"/>
    </location>
</feature>
<protein>
    <recommendedName>
        <fullName evidence="12">Splicing factor 3A subunit 1</fullName>
    </recommendedName>
</protein>
<dbReference type="GO" id="GO:0000381">
    <property type="term" value="P:regulation of alternative mRNA splicing, via spliceosome"/>
    <property type="evidence" value="ECO:0007669"/>
    <property type="project" value="TreeGrafter"/>
</dbReference>
<evidence type="ECO:0000259" key="9">
    <source>
        <dbReference type="PROSITE" id="PS50128"/>
    </source>
</evidence>
<evidence type="ECO:0000256" key="3">
    <source>
        <dbReference type="ARBA" id="ARBA00022728"/>
    </source>
</evidence>
<evidence type="ECO:0000313" key="10">
    <source>
        <dbReference type="EMBL" id="CAD7697669.1"/>
    </source>
</evidence>
<dbReference type="SUPFAM" id="SSF109905">
    <property type="entry name" value="Surp module (SWAP domain)"/>
    <property type="match status" value="2"/>
</dbReference>
<dbReference type="SMART" id="SM00213">
    <property type="entry name" value="UBQ"/>
    <property type="match status" value="1"/>
</dbReference>
<dbReference type="OrthoDB" id="447637at2759"/>
<dbReference type="GO" id="GO:0045292">
    <property type="term" value="P:mRNA cis splicing, via spliceosome"/>
    <property type="evidence" value="ECO:0007669"/>
    <property type="project" value="InterPro"/>
</dbReference>
<dbReference type="InterPro" id="IPR035563">
    <property type="entry name" value="SF3As1_ubi"/>
</dbReference>
<dbReference type="GO" id="GO:0071013">
    <property type="term" value="C:catalytic step 2 spliceosome"/>
    <property type="evidence" value="ECO:0007669"/>
    <property type="project" value="TreeGrafter"/>
</dbReference>
<feature type="region of interest" description="Disordered" evidence="7">
    <location>
        <begin position="1"/>
        <end position="28"/>
    </location>
</feature>
<evidence type="ECO:0008006" key="12">
    <source>
        <dbReference type="Google" id="ProtNLM"/>
    </source>
</evidence>
<dbReference type="InterPro" id="IPR045146">
    <property type="entry name" value="SF3A1"/>
</dbReference>
<evidence type="ECO:0000256" key="2">
    <source>
        <dbReference type="ARBA" id="ARBA00022664"/>
    </source>
</evidence>
<dbReference type="SMART" id="SM00648">
    <property type="entry name" value="SWAP"/>
    <property type="match status" value="2"/>
</dbReference>
<dbReference type="EMBL" id="CAJHUC010000696">
    <property type="protein sequence ID" value="CAD7697669.1"/>
    <property type="molecule type" value="Genomic_DNA"/>
</dbReference>
<dbReference type="Gene3D" id="3.10.20.90">
    <property type="entry name" value="Phosphatidylinositol 3-kinase Catalytic Subunit, Chain A, domain 1"/>
    <property type="match status" value="1"/>
</dbReference>
<dbReference type="GO" id="GO:0005686">
    <property type="term" value="C:U2 snRNP"/>
    <property type="evidence" value="ECO:0007669"/>
    <property type="project" value="TreeGrafter"/>
</dbReference>
<dbReference type="CDD" id="cd01800">
    <property type="entry name" value="Ubl_SF3a120"/>
    <property type="match status" value="1"/>
</dbReference>
<dbReference type="SUPFAM" id="SSF54236">
    <property type="entry name" value="Ubiquitin-like"/>
    <property type="match status" value="1"/>
</dbReference>
<dbReference type="GO" id="GO:0003723">
    <property type="term" value="F:RNA binding"/>
    <property type="evidence" value="ECO:0007669"/>
    <property type="project" value="InterPro"/>
</dbReference>
<evidence type="ECO:0000256" key="7">
    <source>
        <dbReference type="SAM" id="MobiDB-lite"/>
    </source>
</evidence>
<organism evidence="10 11">
    <name type="scientific">Ostreobium quekettii</name>
    <dbReference type="NCBI Taxonomy" id="121088"/>
    <lineage>
        <taxon>Eukaryota</taxon>
        <taxon>Viridiplantae</taxon>
        <taxon>Chlorophyta</taxon>
        <taxon>core chlorophytes</taxon>
        <taxon>Ulvophyceae</taxon>
        <taxon>TCBD clade</taxon>
        <taxon>Bryopsidales</taxon>
        <taxon>Ostreobineae</taxon>
        <taxon>Ostreobiaceae</taxon>
        <taxon>Ostreobium</taxon>
    </lineage>
</organism>